<dbReference type="RefSeq" id="WP_406789641.1">
    <property type="nucleotide sequence ID" value="NZ_JBJIAA010000023.1"/>
</dbReference>
<keyword evidence="2" id="KW-1185">Reference proteome</keyword>
<evidence type="ECO:0000313" key="1">
    <source>
        <dbReference type="EMBL" id="MFL0252982.1"/>
    </source>
</evidence>
<reference evidence="1 2" key="1">
    <citation type="submission" date="2024-11" db="EMBL/GenBank/DDBJ databases">
        <authorList>
            <person name="Heng Y.C."/>
            <person name="Lim A.C.H."/>
            <person name="Lee J.K.Y."/>
            <person name="Kittelmann S."/>
        </authorList>
    </citation>
    <scope>NUCLEOTIDE SEQUENCE [LARGE SCALE GENOMIC DNA]</scope>
    <source>
        <strain evidence="1 2">WILCCON 0114</strain>
    </source>
</reference>
<sequence length="218" mass="25318">MSKTEDFISKEKDFYGKIYSDIAFAIDDISDLVDKSTFKNRKYTSKQPILNKYIELLDSAAAESKSKNKGFFKNLFEDDKYINLLEGYKNDHRDELNQLEDCCQCQCLKCTAECKFDSCNRCSDRGKVAYCDHSRTNVVTYKNRVLNLVNNDTGMDDSYNVLAVVQDAVKDKRYILIENISNSERFILYYYPGIREDSYGEITNEEDFNFAAEAYDNL</sequence>
<dbReference type="EMBL" id="JBJIAA010000023">
    <property type="protein sequence ID" value="MFL0252982.1"/>
    <property type="molecule type" value="Genomic_DNA"/>
</dbReference>
<proteinExistence type="predicted"/>
<evidence type="ECO:0000313" key="2">
    <source>
        <dbReference type="Proteomes" id="UP001623592"/>
    </source>
</evidence>
<name>A0ABW8TM94_9CLOT</name>
<accession>A0ABW8TM94</accession>
<gene>
    <name evidence="1" type="ORF">ACJDT4_21470</name>
</gene>
<comment type="caution">
    <text evidence="1">The sequence shown here is derived from an EMBL/GenBank/DDBJ whole genome shotgun (WGS) entry which is preliminary data.</text>
</comment>
<protein>
    <submittedName>
        <fullName evidence="1">DUF1292 domain-containing protein</fullName>
    </submittedName>
</protein>
<organism evidence="1 2">
    <name type="scientific">Clostridium neuense</name>
    <dbReference type="NCBI Taxonomy" id="1728934"/>
    <lineage>
        <taxon>Bacteria</taxon>
        <taxon>Bacillati</taxon>
        <taxon>Bacillota</taxon>
        <taxon>Clostridia</taxon>
        <taxon>Eubacteriales</taxon>
        <taxon>Clostridiaceae</taxon>
        <taxon>Clostridium</taxon>
    </lineage>
</organism>
<dbReference type="Proteomes" id="UP001623592">
    <property type="component" value="Unassembled WGS sequence"/>
</dbReference>